<organism evidence="3 4">
    <name type="scientific">Aliidiomarina taiwanensis</name>
    <dbReference type="NCBI Taxonomy" id="946228"/>
    <lineage>
        <taxon>Bacteria</taxon>
        <taxon>Pseudomonadati</taxon>
        <taxon>Pseudomonadota</taxon>
        <taxon>Gammaproteobacteria</taxon>
        <taxon>Alteromonadales</taxon>
        <taxon>Idiomarinaceae</taxon>
        <taxon>Aliidiomarina</taxon>
    </lineage>
</organism>
<dbReference type="RefSeq" id="WP_126757843.1">
    <property type="nucleotide sequence ID" value="NZ_PIPQ01000006.1"/>
</dbReference>
<keyword evidence="2" id="KW-0812">Transmembrane</keyword>
<evidence type="ECO:0000256" key="2">
    <source>
        <dbReference type="SAM" id="Phobius"/>
    </source>
</evidence>
<dbReference type="InterPro" id="IPR003425">
    <property type="entry name" value="CCB3/YggT"/>
</dbReference>
<feature type="transmembrane region" description="Helical" evidence="2">
    <location>
        <begin position="102"/>
        <end position="123"/>
    </location>
</feature>
<name>A0A432X003_9GAMM</name>
<dbReference type="Proteomes" id="UP000286976">
    <property type="component" value="Unassembled WGS sequence"/>
</dbReference>
<evidence type="ECO:0000256" key="1">
    <source>
        <dbReference type="ARBA" id="ARBA00010894"/>
    </source>
</evidence>
<dbReference type="PANTHER" id="PTHR33219:SF14">
    <property type="entry name" value="PROTEIN COFACTOR ASSEMBLY OF COMPLEX C SUBUNIT B CCB3, CHLOROPLASTIC-RELATED"/>
    <property type="match status" value="1"/>
</dbReference>
<comment type="caution">
    <text evidence="3">The sequence shown here is derived from an EMBL/GenBank/DDBJ whole genome shotgun (WGS) entry which is preliminary data.</text>
</comment>
<gene>
    <name evidence="3" type="ORF">CWE15_09455</name>
</gene>
<comment type="similarity">
    <text evidence="1">Belongs to the YggT family.</text>
</comment>
<protein>
    <recommendedName>
        <fullName evidence="5">YggT family protein</fullName>
    </recommendedName>
</protein>
<dbReference type="OrthoDB" id="9806665at2"/>
<keyword evidence="2" id="KW-0472">Membrane</keyword>
<sequence>MNNGFAFLVSTLFSLFIMAVVVRGWMQLVQANYFSPLALAIRKITDPVVLPLKKVLPSVGRLDLAVVVLALALTALKIFILASMAGQHAPLVALAIVSVRDLALEILQLVFWILIIRAILSWFSQGQNPLEYVLYELTEPLLRPIRNFIPPLGGLDLSVLILIIFIQFLMQVI</sequence>
<evidence type="ECO:0000313" key="4">
    <source>
        <dbReference type="Proteomes" id="UP000286976"/>
    </source>
</evidence>
<feature type="transmembrane region" description="Helical" evidence="2">
    <location>
        <begin position="148"/>
        <end position="170"/>
    </location>
</feature>
<keyword evidence="2" id="KW-1133">Transmembrane helix</keyword>
<reference evidence="3 4" key="1">
    <citation type="journal article" date="2011" name="Front. Microbiol.">
        <title>Genomic signatures of strain selection and enhancement in Bacillus atrophaeus var. globigii, a historical biowarfare simulant.</title>
        <authorList>
            <person name="Gibbons H.S."/>
            <person name="Broomall S.M."/>
            <person name="McNew L.A."/>
            <person name="Daligault H."/>
            <person name="Chapman C."/>
            <person name="Bruce D."/>
            <person name="Karavis M."/>
            <person name="Krepps M."/>
            <person name="McGregor P.A."/>
            <person name="Hong C."/>
            <person name="Park K.H."/>
            <person name="Akmal A."/>
            <person name="Feldman A."/>
            <person name="Lin J.S."/>
            <person name="Chang W.E."/>
            <person name="Higgs B.W."/>
            <person name="Demirev P."/>
            <person name="Lindquist J."/>
            <person name="Liem A."/>
            <person name="Fochler E."/>
            <person name="Read T.D."/>
            <person name="Tapia R."/>
            <person name="Johnson S."/>
            <person name="Bishop-Lilly K.A."/>
            <person name="Detter C."/>
            <person name="Han C."/>
            <person name="Sozhamannan S."/>
            <person name="Rosenzweig C.N."/>
            <person name="Skowronski E.W."/>
        </authorList>
    </citation>
    <scope>NUCLEOTIDE SEQUENCE [LARGE SCALE GENOMIC DNA]</scope>
    <source>
        <strain evidence="3 4">AIT1</strain>
    </source>
</reference>
<evidence type="ECO:0008006" key="5">
    <source>
        <dbReference type="Google" id="ProtNLM"/>
    </source>
</evidence>
<dbReference type="PANTHER" id="PTHR33219">
    <property type="entry name" value="YLMG HOMOLOG PROTEIN 2, CHLOROPLASTIC"/>
    <property type="match status" value="1"/>
</dbReference>
<dbReference type="GO" id="GO:0016020">
    <property type="term" value="C:membrane"/>
    <property type="evidence" value="ECO:0007669"/>
    <property type="project" value="InterPro"/>
</dbReference>
<evidence type="ECO:0000313" key="3">
    <source>
        <dbReference type="EMBL" id="RUO39343.1"/>
    </source>
</evidence>
<dbReference type="Pfam" id="PF02325">
    <property type="entry name" value="CCB3_YggT"/>
    <property type="match status" value="2"/>
</dbReference>
<proteinExistence type="inferred from homology"/>
<dbReference type="AlphaFoldDB" id="A0A432X003"/>
<dbReference type="EMBL" id="PIPQ01000006">
    <property type="protein sequence ID" value="RUO39343.1"/>
    <property type="molecule type" value="Genomic_DNA"/>
</dbReference>
<accession>A0A432X003</accession>
<feature type="transmembrane region" description="Helical" evidence="2">
    <location>
        <begin position="64"/>
        <end position="82"/>
    </location>
</feature>
<keyword evidence="4" id="KW-1185">Reference proteome</keyword>